<dbReference type="SUPFAM" id="SSF46689">
    <property type="entry name" value="Homeodomain-like"/>
    <property type="match status" value="1"/>
</dbReference>
<dbReference type="PANTHER" id="PTHR43280:SF2">
    <property type="entry name" value="HTH-TYPE TRANSCRIPTIONAL REGULATOR EXSA"/>
    <property type="match status" value="1"/>
</dbReference>
<dbReference type="GO" id="GO:0003700">
    <property type="term" value="F:DNA-binding transcription factor activity"/>
    <property type="evidence" value="ECO:0007669"/>
    <property type="project" value="InterPro"/>
</dbReference>
<dbReference type="EMBL" id="CP136920">
    <property type="protein sequence ID" value="WOO41551.1"/>
    <property type="molecule type" value="Genomic_DNA"/>
</dbReference>
<dbReference type="Gene3D" id="2.60.120.10">
    <property type="entry name" value="Jelly Rolls"/>
    <property type="match status" value="1"/>
</dbReference>
<name>A0AAQ3QTP5_9BACT</name>
<evidence type="ECO:0000313" key="6">
    <source>
        <dbReference type="Proteomes" id="UP001304300"/>
    </source>
</evidence>
<evidence type="ECO:0000256" key="2">
    <source>
        <dbReference type="ARBA" id="ARBA00023125"/>
    </source>
</evidence>
<evidence type="ECO:0000313" key="5">
    <source>
        <dbReference type="EMBL" id="WOO41551.1"/>
    </source>
</evidence>
<dbReference type="SUPFAM" id="SSF51182">
    <property type="entry name" value="RmlC-like cupins"/>
    <property type="match status" value="1"/>
</dbReference>
<dbReference type="Gene3D" id="1.10.10.60">
    <property type="entry name" value="Homeodomain-like"/>
    <property type="match status" value="1"/>
</dbReference>
<dbReference type="KEGG" id="puo:RZN69_00520"/>
<keyword evidence="6" id="KW-1185">Reference proteome</keyword>
<dbReference type="InterPro" id="IPR009057">
    <property type="entry name" value="Homeodomain-like_sf"/>
</dbReference>
<proteinExistence type="predicted"/>
<dbReference type="GO" id="GO:0043565">
    <property type="term" value="F:sequence-specific DNA binding"/>
    <property type="evidence" value="ECO:0007669"/>
    <property type="project" value="InterPro"/>
</dbReference>
<dbReference type="InterPro" id="IPR020449">
    <property type="entry name" value="Tscrpt_reg_AraC-type_HTH"/>
</dbReference>
<sequence length="308" mass="34729">MLEDVPPIHPLETVTGESDFAWLKPLDGVSDNVQNQWLRSLVVEPVCAYHWRGKPGWELEPRSVGDSMWFYFISGRGRAQVGSESKPFKFGPGSMIIIPKGRWHWIKLREREGMEMCSVHFHARSMGGFDAMEWLGFPPLVSDSKEGLVRLLSLQMAAEHGRKMSGFSLSLKSMITTVLFWVARCYGDLFTPKIFGHSSSGVEVVGKALEYIGQNYQEPTLSVGEMAQHCGVSSEYLRRLTGRYLNLSPRGLIVARRLEQSRSQLHLTNITVAEIADTCGFAEAAYFHRCFKQAYGVTPLAFRRGRYG</sequence>
<protein>
    <submittedName>
        <fullName evidence="5">AraC family transcriptional regulator</fullName>
    </submittedName>
</protein>
<dbReference type="RefSeq" id="WP_317834035.1">
    <property type="nucleotide sequence ID" value="NZ_CP136920.1"/>
</dbReference>
<dbReference type="AlphaFoldDB" id="A0AAQ3QTP5"/>
<dbReference type="InterPro" id="IPR014710">
    <property type="entry name" value="RmlC-like_jellyroll"/>
</dbReference>
<dbReference type="InterPro" id="IPR018060">
    <property type="entry name" value="HTH_AraC"/>
</dbReference>
<dbReference type="InterPro" id="IPR013096">
    <property type="entry name" value="Cupin_2"/>
</dbReference>
<organism evidence="5 6">
    <name type="scientific">Rubellicoccus peritrichatus</name>
    <dbReference type="NCBI Taxonomy" id="3080537"/>
    <lineage>
        <taxon>Bacteria</taxon>
        <taxon>Pseudomonadati</taxon>
        <taxon>Verrucomicrobiota</taxon>
        <taxon>Opitutia</taxon>
        <taxon>Puniceicoccales</taxon>
        <taxon>Cerasicoccaceae</taxon>
        <taxon>Rubellicoccus</taxon>
    </lineage>
</organism>
<dbReference type="Pfam" id="PF12833">
    <property type="entry name" value="HTH_18"/>
    <property type="match status" value="1"/>
</dbReference>
<accession>A0AAQ3QTP5</accession>
<keyword evidence="2" id="KW-0238">DNA-binding</keyword>
<feature type="domain" description="HTH araC/xylS-type" evidence="4">
    <location>
        <begin position="206"/>
        <end position="305"/>
    </location>
</feature>
<dbReference type="Proteomes" id="UP001304300">
    <property type="component" value="Chromosome"/>
</dbReference>
<gene>
    <name evidence="5" type="ORF">RZN69_00520</name>
</gene>
<dbReference type="PANTHER" id="PTHR43280">
    <property type="entry name" value="ARAC-FAMILY TRANSCRIPTIONAL REGULATOR"/>
    <property type="match status" value="1"/>
</dbReference>
<dbReference type="InterPro" id="IPR018062">
    <property type="entry name" value="HTH_AraC-typ_CS"/>
</dbReference>
<dbReference type="PRINTS" id="PR00032">
    <property type="entry name" value="HTHARAC"/>
</dbReference>
<evidence type="ECO:0000256" key="1">
    <source>
        <dbReference type="ARBA" id="ARBA00023015"/>
    </source>
</evidence>
<dbReference type="PROSITE" id="PS01124">
    <property type="entry name" value="HTH_ARAC_FAMILY_2"/>
    <property type="match status" value="1"/>
</dbReference>
<dbReference type="PROSITE" id="PS00041">
    <property type="entry name" value="HTH_ARAC_FAMILY_1"/>
    <property type="match status" value="1"/>
</dbReference>
<dbReference type="SMART" id="SM00342">
    <property type="entry name" value="HTH_ARAC"/>
    <property type="match status" value="1"/>
</dbReference>
<dbReference type="Pfam" id="PF07883">
    <property type="entry name" value="Cupin_2"/>
    <property type="match status" value="1"/>
</dbReference>
<evidence type="ECO:0000259" key="4">
    <source>
        <dbReference type="PROSITE" id="PS01124"/>
    </source>
</evidence>
<dbReference type="InterPro" id="IPR011051">
    <property type="entry name" value="RmlC_Cupin_sf"/>
</dbReference>
<reference evidence="5 6" key="1">
    <citation type="submission" date="2023-10" db="EMBL/GenBank/DDBJ databases">
        <title>Rubellicoccus peritrichatus gen. nov., sp. nov., isolated from an algae of coral reef tank.</title>
        <authorList>
            <person name="Luo J."/>
        </authorList>
    </citation>
    <scope>NUCLEOTIDE SEQUENCE [LARGE SCALE GENOMIC DNA]</scope>
    <source>
        <strain evidence="5 6">CR14</strain>
    </source>
</reference>
<keyword evidence="3" id="KW-0804">Transcription</keyword>
<evidence type="ECO:0000256" key="3">
    <source>
        <dbReference type="ARBA" id="ARBA00023163"/>
    </source>
</evidence>
<keyword evidence="1" id="KW-0805">Transcription regulation</keyword>